<sequence>MKALLGAQDAWELVTTEYEEPKDVVIGAMNANQLKALKEKHMKAKIALYLLFQSMDESGFEKIVGASTAKQAWDTMEKGYKGVDRVKQESKDLENLTIEDLAGCLEAHEQIKNKKKQESVDEALKTKAAIKDKKESEQRGKHLNQNSRGRGRGRGRGGQGYCPSVDCYNCGKQGHYARDYRSAKRTEEKTNLVTEVEESGVLLMAHEESISKIDTMWPTYGERLLGTDDKWEIALEKQRRKCLKDDLSDEESVWHLRFGHLHFNGLKELTRKNMVYGLPNLEYDGRFCESFIFGKQTRSSFPRKATYEAKELLELIHIDLCGPLSPVSFRNKRYFINFIDDFTRKCWVYFLEQKSKALETFKKFKALVEKTTGKCIKALRSNRGGEFVSTPFTTFCEEEGIKKFLTAPYSPQQNGIAERKNRTIMTMPTVSHFRVFGSVAYAHVPDQTRKKLDDKSKMYIFIGYDERTKAFRLYDHIEKKVIVSRDVFVNKERTWDWSNEYLYDPHKNTEHDAREVCIPIALSDPTVVTTDSENDDEPIQPRMRSLQDIYNNTTEMHLVCLLADNEDITLEEAIRNKKWKEAMDEEISAIEKNKT</sequence>
<dbReference type="InterPro" id="IPR001584">
    <property type="entry name" value="Integrase_cat-core"/>
</dbReference>
<evidence type="ECO:0000256" key="1">
    <source>
        <dbReference type="PROSITE-ProRule" id="PRU00047"/>
    </source>
</evidence>
<dbReference type="GO" id="GO:0003887">
    <property type="term" value="F:DNA-directed DNA polymerase activity"/>
    <property type="evidence" value="ECO:0007669"/>
    <property type="project" value="UniProtKB-KW"/>
</dbReference>
<dbReference type="InterPro" id="IPR025724">
    <property type="entry name" value="GAG-pre-integrase_dom"/>
</dbReference>
<dbReference type="Pfam" id="PF00098">
    <property type="entry name" value="zf-CCHC"/>
    <property type="match status" value="1"/>
</dbReference>
<dbReference type="InterPro" id="IPR036875">
    <property type="entry name" value="Znf_CCHC_sf"/>
</dbReference>
<dbReference type="Pfam" id="PF13976">
    <property type="entry name" value="gag_pre-integrs"/>
    <property type="match status" value="1"/>
</dbReference>
<dbReference type="GO" id="GO:0015074">
    <property type="term" value="P:DNA integration"/>
    <property type="evidence" value="ECO:0007669"/>
    <property type="project" value="UniProtKB-KW"/>
</dbReference>
<dbReference type="AlphaFoldDB" id="A0A699HI37"/>
<feature type="compositionally biased region" description="Basic and acidic residues" evidence="2">
    <location>
        <begin position="129"/>
        <end position="140"/>
    </location>
</feature>
<dbReference type="InterPro" id="IPR057670">
    <property type="entry name" value="SH3_retrovirus"/>
</dbReference>
<dbReference type="SUPFAM" id="SSF57756">
    <property type="entry name" value="Retrovirus zinc finger-like domains"/>
    <property type="match status" value="1"/>
</dbReference>
<dbReference type="Gene3D" id="3.30.420.10">
    <property type="entry name" value="Ribonuclease H-like superfamily/Ribonuclease H"/>
    <property type="match status" value="1"/>
</dbReference>
<name>A0A699HI37_TANCI</name>
<evidence type="ECO:0000259" key="4">
    <source>
        <dbReference type="PROSITE" id="PS50994"/>
    </source>
</evidence>
<dbReference type="PANTHER" id="PTHR42648">
    <property type="entry name" value="TRANSPOSASE, PUTATIVE-RELATED"/>
    <property type="match status" value="1"/>
</dbReference>
<protein>
    <submittedName>
        <fullName evidence="5">Retrovirus-related Pol polyprotein from transposon TNT 1-94</fullName>
    </submittedName>
</protein>
<dbReference type="GO" id="GO:0016787">
    <property type="term" value="F:hydrolase activity"/>
    <property type="evidence" value="ECO:0007669"/>
    <property type="project" value="UniProtKB-KW"/>
</dbReference>
<dbReference type="GO" id="GO:0004519">
    <property type="term" value="F:endonuclease activity"/>
    <property type="evidence" value="ECO:0007669"/>
    <property type="project" value="UniProtKB-KW"/>
</dbReference>
<dbReference type="EMBL" id="BKCJ010167904">
    <property type="protein sequence ID" value="GEY30883.1"/>
    <property type="molecule type" value="Genomic_DNA"/>
</dbReference>
<feature type="domain" description="CCHC-type" evidence="3">
    <location>
        <begin position="167"/>
        <end position="179"/>
    </location>
</feature>
<dbReference type="PROSITE" id="PS50158">
    <property type="entry name" value="ZF_CCHC"/>
    <property type="match status" value="1"/>
</dbReference>
<dbReference type="InterPro" id="IPR012337">
    <property type="entry name" value="RNaseH-like_sf"/>
</dbReference>
<keyword evidence="1" id="KW-0862">Zinc</keyword>
<dbReference type="PANTHER" id="PTHR42648:SF18">
    <property type="entry name" value="RETROTRANSPOSON, UNCLASSIFIED-LIKE PROTEIN"/>
    <property type="match status" value="1"/>
</dbReference>
<dbReference type="InterPro" id="IPR001878">
    <property type="entry name" value="Znf_CCHC"/>
</dbReference>
<dbReference type="SUPFAM" id="SSF53098">
    <property type="entry name" value="Ribonuclease H-like"/>
    <property type="match status" value="1"/>
</dbReference>
<keyword evidence="1" id="KW-0863">Zinc-finger</keyword>
<dbReference type="Pfam" id="PF00665">
    <property type="entry name" value="rve"/>
    <property type="match status" value="1"/>
</dbReference>
<feature type="domain" description="Integrase catalytic" evidence="4">
    <location>
        <begin position="298"/>
        <end position="425"/>
    </location>
</feature>
<evidence type="ECO:0000259" key="3">
    <source>
        <dbReference type="PROSITE" id="PS50158"/>
    </source>
</evidence>
<evidence type="ECO:0000313" key="5">
    <source>
        <dbReference type="EMBL" id="GEY30883.1"/>
    </source>
</evidence>
<feature type="region of interest" description="Disordered" evidence="2">
    <location>
        <begin position="129"/>
        <end position="158"/>
    </location>
</feature>
<dbReference type="Pfam" id="PF14223">
    <property type="entry name" value="Retrotran_gag_2"/>
    <property type="match status" value="1"/>
</dbReference>
<dbReference type="GO" id="GO:0006310">
    <property type="term" value="P:DNA recombination"/>
    <property type="evidence" value="ECO:0007669"/>
    <property type="project" value="UniProtKB-KW"/>
</dbReference>
<keyword evidence="1" id="KW-0479">Metal-binding</keyword>
<dbReference type="Gene3D" id="4.10.60.10">
    <property type="entry name" value="Zinc finger, CCHC-type"/>
    <property type="match status" value="1"/>
</dbReference>
<organism evidence="5">
    <name type="scientific">Tanacetum cinerariifolium</name>
    <name type="common">Dalmatian daisy</name>
    <name type="synonym">Chrysanthemum cinerariifolium</name>
    <dbReference type="NCBI Taxonomy" id="118510"/>
    <lineage>
        <taxon>Eukaryota</taxon>
        <taxon>Viridiplantae</taxon>
        <taxon>Streptophyta</taxon>
        <taxon>Embryophyta</taxon>
        <taxon>Tracheophyta</taxon>
        <taxon>Spermatophyta</taxon>
        <taxon>Magnoliopsida</taxon>
        <taxon>eudicotyledons</taxon>
        <taxon>Gunneridae</taxon>
        <taxon>Pentapetalae</taxon>
        <taxon>asterids</taxon>
        <taxon>campanulids</taxon>
        <taxon>Asterales</taxon>
        <taxon>Asteraceae</taxon>
        <taxon>Asteroideae</taxon>
        <taxon>Anthemideae</taxon>
        <taxon>Anthemidinae</taxon>
        <taxon>Tanacetum</taxon>
    </lineage>
</organism>
<dbReference type="InterPro" id="IPR039537">
    <property type="entry name" value="Retrotran_Ty1/copia-like"/>
</dbReference>
<dbReference type="Pfam" id="PF25597">
    <property type="entry name" value="SH3_retrovirus"/>
    <property type="match status" value="1"/>
</dbReference>
<dbReference type="GO" id="GO:0003676">
    <property type="term" value="F:nucleic acid binding"/>
    <property type="evidence" value="ECO:0007669"/>
    <property type="project" value="InterPro"/>
</dbReference>
<reference evidence="5" key="1">
    <citation type="journal article" date="2019" name="Sci. Rep.">
        <title>Draft genome of Tanacetum cinerariifolium, the natural source of mosquito coil.</title>
        <authorList>
            <person name="Yamashiro T."/>
            <person name="Shiraishi A."/>
            <person name="Satake H."/>
            <person name="Nakayama K."/>
        </authorList>
    </citation>
    <scope>NUCLEOTIDE SEQUENCE</scope>
</reference>
<dbReference type="GO" id="GO:0008270">
    <property type="term" value="F:zinc ion binding"/>
    <property type="evidence" value="ECO:0007669"/>
    <property type="project" value="UniProtKB-KW"/>
</dbReference>
<accession>A0A699HI37</accession>
<dbReference type="PROSITE" id="PS50994">
    <property type="entry name" value="INTEGRASE"/>
    <property type="match status" value="1"/>
</dbReference>
<evidence type="ECO:0000256" key="2">
    <source>
        <dbReference type="SAM" id="MobiDB-lite"/>
    </source>
</evidence>
<comment type="caution">
    <text evidence="5">The sequence shown here is derived from an EMBL/GenBank/DDBJ whole genome shotgun (WGS) entry which is preliminary data.</text>
</comment>
<dbReference type="GO" id="GO:0003964">
    <property type="term" value="F:RNA-directed DNA polymerase activity"/>
    <property type="evidence" value="ECO:0007669"/>
    <property type="project" value="UniProtKB-KW"/>
</dbReference>
<proteinExistence type="predicted"/>
<gene>
    <name evidence="5" type="ORF">Tci_402857</name>
</gene>
<dbReference type="InterPro" id="IPR036397">
    <property type="entry name" value="RNaseH_sf"/>
</dbReference>